<evidence type="ECO:0000256" key="1">
    <source>
        <dbReference type="SAM" id="MobiDB-lite"/>
    </source>
</evidence>
<evidence type="ECO:0000313" key="2">
    <source>
        <dbReference type="EMBL" id="OIU71059.1"/>
    </source>
</evidence>
<accession>A0A1J6WS55</accession>
<proteinExistence type="predicted"/>
<sequence>MKLSPKIQQGNLKSDTSLPQEVDRLQAQNAELAFEVMTTTAALQESQQQQADLIYDLMTKGVV</sequence>
<dbReference type="AlphaFoldDB" id="A0A1J6WS55"/>
<dbReference type="OrthoDB" id="9874471at2"/>
<name>A0A1J6WS55_9BACI</name>
<keyword evidence="3" id="KW-1185">Reference proteome</keyword>
<evidence type="ECO:0000313" key="3">
    <source>
        <dbReference type="Proteomes" id="UP000182062"/>
    </source>
</evidence>
<gene>
    <name evidence="2" type="ORF">BHE18_08405</name>
</gene>
<feature type="region of interest" description="Disordered" evidence="1">
    <location>
        <begin position="1"/>
        <end position="21"/>
    </location>
</feature>
<comment type="caution">
    <text evidence="2">The sequence shown here is derived from an EMBL/GenBank/DDBJ whole genome shotgun (WGS) entry which is preliminary data.</text>
</comment>
<reference evidence="2 3" key="1">
    <citation type="submission" date="2016-09" db="EMBL/GenBank/DDBJ databases">
        <title>Bacillus aquimaris SAMM genome sequence reveals colonization and biosurfactant production capacities.</title>
        <authorList>
            <person name="Waghmode S.R."/>
            <person name="Suryavanshi M.V."/>
        </authorList>
    </citation>
    <scope>NUCLEOTIDE SEQUENCE [LARGE SCALE GENOMIC DNA]</scope>
    <source>
        <strain evidence="2 3">SAMM</strain>
    </source>
</reference>
<dbReference type="EMBL" id="MINN01000085">
    <property type="protein sequence ID" value="OIU71059.1"/>
    <property type="molecule type" value="Genomic_DNA"/>
</dbReference>
<organism evidence="2 3">
    <name type="scientific">Rossellomorea aquimaris</name>
    <dbReference type="NCBI Taxonomy" id="189382"/>
    <lineage>
        <taxon>Bacteria</taxon>
        <taxon>Bacillati</taxon>
        <taxon>Bacillota</taxon>
        <taxon>Bacilli</taxon>
        <taxon>Bacillales</taxon>
        <taxon>Bacillaceae</taxon>
        <taxon>Rossellomorea</taxon>
    </lineage>
</organism>
<dbReference type="RefSeq" id="WP_071618452.1">
    <property type="nucleotide sequence ID" value="NZ_MINN01000085.1"/>
</dbReference>
<protein>
    <submittedName>
        <fullName evidence="2">Uncharacterized protein</fullName>
    </submittedName>
</protein>
<dbReference type="Proteomes" id="UP000182062">
    <property type="component" value="Unassembled WGS sequence"/>
</dbReference>
<feature type="compositionally biased region" description="Polar residues" evidence="1">
    <location>
        <begin position="1"/>
        <end position="19"/>
    </location>
</feature>